<evidence type="ECO:0000313" key="1">
    <source>
        <dbReference type="EMBL" id="MBB6110398.1"/>
    </source>
</evidence>
<sequence>MVLTSGLKLKTSGSELPSFKLQNKNPIFAHDKIHDRVWNCQF</sequence>
<accession>A0ABR6PLC9</accession>
<dbReference type="Proteomes" id="UP000541583">
    <property type="component" value="Unassembled WGS sequence"/>
</dbReference>
<proteinExistence type="predicted"/>
<name>A0ABR6PLC9_9SPHI</name>
<protein>
    <submittedName>
        <fullName evidence="1">Uncharacterized protein</fullName>
    </submittedName>
</protein>
<evidence type="ECO:0000313" key="2">
    <source>
        <dbReference type="Proteomes" id="UP000541583"/>
    </source>
</evidence>
<comment type="caution">
    <text evidence="1">The sequence shown here is derived from an EMBL/GenBank/DDBJ whole genome shotgun (WGS) entry which is preliminary data.</text>
</comment>
<keyword evidence="2" id="KW-1185">Reference proteome</keyword>
<dbReference type="EMBL" id="JACHCB010000007">
    <property type="protein sequence ID" value="MBB6110398.1"/>
    <property type="molecule type" value="Genomic_DNA"/>
</dbReference>
<reference evidence="1 2" key="1">
    <citation type="submission" date="2020-08" db="EMBL/GenBank/DDBJ databases">
        <title>Genomic Encyclopedia of Type Strains, Phase IV (KMG-V): Genome sequencing to study the core and pangenomes of soil and plant-associated prokaryotes.</title>
        <authorList>
            <person name="Whitman W."/>
        </authorList>
    </citation>
    <scope>NUCLEOTIDE SEQUENCE [LARGE SCALE GENOMIC DNA]</scope>
    <source>
        <strain evidence="1 2">ANJLi2</strain>
    </source>
</reference>
<organism evidence="1 2">
    <name type="scientific">Mucilaginibacter lappiensis</name>
    <dbReference type="NCBI Taxonomy" id="354630"/>
    <lineage>
        <taxon>Bacteria</taxon>
        <taxon>Pseudomonadati</taxon>
        <taxon>Bacteroidota</taxon>
        <taxon>Sphingobacteriia</taxon>
        <taxon>Sphingobacteriales</taxon>
        <taxon>Sphingobacteriaceae</taxon>
        <taxon>Mucilaginibacter</taxon>
    </lineage>
</organism>
<gene>
    <name evidence="1" type="ORF">HDF23_003154</name>
</gene>